<dbReference type="PROSITE" id="PS51526">
    <property type="entry name" value="RFX_DBD"/>
    <property type="match status" value="1"/>
</dbReference>
<accession>C4QZX7</accession>
<evidence type="ECO:0000256" key="5">
    <source>
        <dbReference type="SAM" id="MobiDB-lite"/>
    </source>
</evidence>
<dbReference type="InterPro" id="IPR003150">
    <property type="entry name" value="DNA-bd_RFX"/>
</dbReference>
<dbReference type="OrthoDB" id="338531at2759"/>
<keyword evidence="4" id="KW-0539">Nucleus</keyword>
<dbReference type="STRING" id="644223.C4QZX7"/>
<organism evidence="7 8">
    <name type="scientific">Komagataella phaffii (strain GS115 / ATCC 20864)</name>
    <name type="common">Yeast</name>
    <name type="synonym">Pichia pastoris</name>
    <dbReference type="NCBI Taxonomy" id="644223"/>
    <lineage>
        <taxon>Eukaryota</taxon>
        <taxon>Fungi</taxon>
        <taxon>Dikarya</taxon>
        <taxon>Ascomycota</taxon>
        <taxon>Saccharomycotina</taxon>
        <taxon>Pichiomycetes</taxon>
        <taxon>Pichiales</taxon>
        <taxon>Pichiaceae</taxon>
        <taxon>Komagataella</taxon>
    </lineage>
</organism>
<keyword evidence="3" id="KW-0804">Transcription</keyword>
<evidence type="ECO:0000256" key="3">
    <source>
        <dbReference type="ARBA" id="ARBA00023163"/>
    </source>
</evidence>
<evidence type="ECO:0000313" key="8">
    <source>
        <dbReference type="Proteomes" id="UP000000314"/>
    </source>
</evidence>
<keyword evidence="8" id="KW-1185">Reference proteome</keyword>
<feature type="domain" description="RFX-type winged-helix" evidence="6">
    <location>
        <begin position="385"/>
        <end position="462"/>
    </location>
</feature>
<feature type="region of interest" description="Disordered" evidence="5">
    <location>
        <begin position="1"/>
        <end position="29"/>
    </location>
</feature>
<dbReference type="eggNOG" id="ENOG502QVTM">
    <property type="taxonomic scope" value="Eukaryota"/>
</dbReference>
<dbReference type="GO" id="GO:0016586">
    <property type="term" value="C:RSC-type complex"/>
    <property type="evidence" value="ECO:0007669"/>
    <property type="project" value="EnsemblFungi"/>
</dbReference>
<dbReference type="RefSeq" id="XP_002491081.1">
    <property type="nucleotide sequence ID" value="XM_002491036.1"/>
</dbReference>
<dbReference type="GO" id="GO:0006368">
    <property type="term" value="P:transcription elongation by RNA polymerase II"/>
    <property type="evidence" value="ECO:0007669"/>
    <property type="project" value="EnsemblFungi"/>
</dbReference>
<gene>
    <name evidence="7" type="ordered locus">PAS_chr2-1_0193</name>
</gene>
<dbReference type="InterPro" id="IPR052406">
    <property type="entry name" value="Chromatin_Remodeling_Comp"/>
</dbReference>
<dbReference type="PANTHER" id="PTHR22970">
    <property type="entry name" value="AT-RICH INTERACTIVE DOMAIN-CONTAINING PROTEIN 2"/>
    <property type="match status" value="1"/>
</dbReference>
<evidence type="ECO:0000313" key="7">
    <source>
        <dbReference type="EMBL" id="CAY68801.1"/>
    </source>
</evidence>
<dbReference type="GO" id="GO:0006337">
    <property type="term" value="P:nucleosome disassembly"/>
    <property type="evidence" value="ECO:0007669"/>
    <property type="project" value="EnsemblFungi"/>
</dbReference>
<keyword evidence="2" id="KW-0805">Transcription regulation</keyword>
<dbReference type="GO" id="GO:0009303">
    <property type="term" value="P:rRNA transcription"/>
    <property type="evidence" value="ECO:0007669"/>
    <property type="project" value="EnsemblFungi"/>
</dbReference>
<dbReference type="InParanoid" id="C4QZX7"/>
<dbReference type="PANTHER" id="PTHR22970:SF14">
    <property type="entry name" value="AT-RICH INTERACTIVE DOMAIN-CONTAINING PROTEIN 2"/>
    <property type="match status" value="1"/>
</dbReference>
<feature type="compositionally biased region" description="Polar residues" evidence="5">
    <location>
        <begin position="15"/>
        <end position="24"/>
    </location>
</feature>
<dbReference type="OMA" id="KRFVIKG"/>
<evidence type="ECO:0000259" key="6">
    <source>
        <dbReference type="PROSITE" id="PS51526"/>
    </source>
</evidence>
<dbReference type="AlphaFoldDB" id="C4QZX7"/>
<evidence type="ECO:0000256" key="4">
    <source>
        <dbReference type="ARBA" id="ARBA00023242"/>
    </source>
</evidence>
<keyword evidence="1" id="KW-0156">Chromatin regulator</keyword>
<dbReference type="FunCoup" id="C4QZX7">
    <property type="interactions" value="281"/>
</dbReference>
<dbReference type="Proteomes" id="UP000000314">
    <property type="component" value="Chromosome 2"/>
</dbReference>
<sequence>MSYLSKSPRPESALSRKNPTNIIGSSVPEPSIIPKPIDIPTLDEQDQEYLKNNNYLKNESSFKYTGLPGLNNPGPNLQYRLKMAFKSGLSEEVDWAVDTCLQASVQQPGLLNLRANPWLIDELAANLSCSIFDPSETVNHNIERTLNVVVVLRNISQDTDNSSVVALNPRVKEILLLILDNKIHLQVSMLDDLFEASKELLRYSVDLIETISSYISPAPKDDPMFLSLISILLKSTDRSLVITTLRSLSRLMVRSNLTKPFGADDITDEVLDNVSSYLMLTSTTAVRDSFNDDLILASVDFLYQYCLPGGIRVLNLLKNEKRALLIKSILPRLLTYGLNFQTEFTNELPMLKLNKRVRPPAPAHPPQLTADLYSAIDQLGEPARATVWMRCCYYAVEDGEVTQISLWRSYEKQFGDSSSKRLLPAVDFIKNVSNAFPSSSAVVIKLDNDQRKFIIKGIKPREYPVRVRVGEMEALRQPLPRESDKLAKDNIEASQESITLFNYSSNVSISLTEINTSAALLLNCLTESETGGKLLEGSKELLLEKVLQVPSLLEHIQPSLMSL</sequence>
<protein>
    <submittedName>
        <fullName evidence="7">Component of the RSC chromatin remodeling complex</fullName>
    </submittedName>
</protein>
<dbReference type="GeneID" id="8198575"/>
<dbReference type="HOGENOM" id="CLU_026029_0_0_1"/>
<dbReference type="GO" id="GO:0006357">
    <property type="term" value="P:regulation of transcription by RNA polymerase II"/>
    <property type="evidence" value="ECO:0007669"/>
    <property type="project" value="EnsemblFungi"/>
</dbReference>
<name>C4QZX7_KOMPG</name>
<proteinExistence type="predicted"/>
<dbReference type="EMBL" id="FN392320">
    <property type="protein sequence ID" value="CAY68801.1"/>
    <property type="molecule type" value="Genomic_DNA"/>
</dbReference>
<evidence type="ECO:0000256" key="1">
    <source>
        <dbReference type="ARBA" id="ARBA00022853"/>
    </source>
</evidence>
<dbReference type="GO" id="GO:0003677">
    <property type="term" value="F:DNA binding"/>
    <property type="evidence" value="ECO:0007669"/>
    <property type="project" value="EnsemblFungi"/>
</dbReference>
<dbReference type="KEGG" id="ppa:PAS_chr2-1_0193"/>
<reference evidence="7 8" key="1">
    <citation type="journal article" date="2009" name="Nat. Biotechnol.">
        <title>Genome sequence of the recombinant protein production host Pichia pastoris.</title>
        <authorList>
            <person name="De Schutter K."/>
            <person name="Lin Y.C."/>
            <person name="Tiels P."/>
            <person name="Van Hecke A."/>
            <person name="Glinka S."/>
            <person name="Weber-Lehmann J."/>
            <person name="Rouze P."/>
            <person name="Van de Peer Y."/>
            <person name="Callewaert N."/>
        </authorList>
    </citation>
    <scope>NUCLEOTIDE SEQUENCE [LARGE SCALE GENOMIC DNA]</scope>
    <source>
        <strain evidence="8">GS115 / ATCC 20864</strain>
    </source>
</reference>
<evidence type="ECO:0000256" key="2">
    <source>
        <dbReference type="ARBA" id="ARBA00023015"/>
    </source>
</evidence>